<gene>
    <name evidence="9" type="primary">sctC</name>
    <name evidence="13" type="ORF">PTE30175_05393</name>
</gene>
<keyword evidence="7 9" id="KW-0472">Membrane</keyword>
<dbReference type="Pfam" id="PF03958">
    <property type="entry name" value="Secretin_N"/>
    <property type="match status" value="1"/>
</dbReference>
<dbReference type="HAMAP" id="MF_02219">
    <property type="entry name" value="Type_III_secretin"/>
    <property type="match status" value="1"/>
</dbReference>
<evidence type="ECO:0000256" key="1">
    <source>
        <dbReference type="ARBA" id="ARBA00004442"/>
    </source>
</evidence>
<evidence type="ECO:0000256" key="7">
    <source>
        <dbReference type="ARBA" id="ARBA00023136"/>
    </source>
</evidence>
<dbReference type="InterPro" id="IPR004846">
    <property type="entry name" value="T2SS/T3SS_dom"/>
</dbReference>
<comment type="function">
    <text evidence="9">Component of the type III secretion system (T3SS), also called injectisome, which is used to inject bacterial effector proteins into eukaryotic host cells. Forms a ring-shaped multimeric structure with an apparent central pore in the outer membrane.</text>
</comment>
<evidence type="ECO:0000313" key="14">
    <source>
        <dbReference type="Proteomes" id="UP000414233"/>
    </source>
</evidence>
<feature type="signal peptide" evidence="9">
    <location>
        <begin position="1"/>
        <end position="24"/>
    </location>
</feature>
<reference evidence="13 14" key="1">
    <citation type="submission" date="2019-08" db="EMBL/GenBank/DDBJ databases">
        <authorList>
            <person name="Peeters C."/>
        </authorList>
    </citation>
    <scope>NUCLEOTIDE SEQUENCE [LARGE SCALE GENOMIC DNA]</scope>
    <source>
        <strain evidence="13 14">LMG 30175</strain>
    </source>
</reference>
<keyword evidence="4 9" id="KW-0732">Signal</keyword>
<feature type="chain" id="PRO_5026394863" description="Type 3 secretion system secretin" evidence="9">
    <location>
        <begin position="25"/>
        <end position="497"/>
    </location>
</feature>
<keyword evidence="14" id="KW-1185">Reference proteome</keyword>
<dbReference type="InterPro" id="IPR003522">
    <property type="entry name" value="T3SS_OM_pore_YscC"/>
</dbReference>
<dbReference type="AlphaFoldDB" id="A0A5E4ZFU3"/>
<dbReference type="GO" id="GO:0030257">
    <property type="term" value="C:type III protein secretion system complex"/>
    <property type="evidence" value="ECO:0007669"/>
    <property type="project" value="UniProtKB-UniRule"/>
</dbReference>
<proteinExistence type="inferred from homology"/>
<evidence type="ECO:0000256" key="5">
    <source>
        <dbReference type="ARBA" id="ARBA00022927"/>
    </source>
</evidence>
<dbReference type="PANTHER" id="PTHR30332">
    <property type="entry name" value="PROBABLE GENERAL SECRETION PATHWAY PROTEIN D"/>
    <property type="match status" value="1"/>
</dbReference>
<comment type="subunit">
    <text evidence="9">The core secretion machinery of the T3SS is composed of approximately 20 different proteins, including cytoplasmic components, a base, an export apparatus and a needle. This subunit is part of the base, which anchors the injectisome in the bacterial cell envelope. Forms a stable homooligomeric complex.</text>
</comment>
<keyword evidence="6 9" id="KW-0811">Translocation</keyword>
<dbReference type="InterPro" id="IPR038591">
    <property type="entry name" value="NolW-like_sf"/>
</dbReference>
<evidence type="ECO:0000259" key="12">
    <source>
        <dbReference type="Pfam" id="PF03958"/>
    </source>
</evidence>
<evidence type="ECO:0000256" key="3">
    <source>
        <dbReference type="ARBA" id="ARBA00022448"/>
    </source>
</evidence>
<evidence type="ECO:0000256" key="9">
    <source>
        <dbReference type="HAMAP-Rule" id="MF_02219"/>
    </source>
</evidence>
<feature type="domain" description="Type II/III secretion system secretin-like" evidence="11">
    <location>
        <begin position="334"/>
        <end position="491"/>
    </location>
</feature>
<accession>A0A5E4ZFU3</accession>
<dbReference type="GO" id="GO:0030254">
    <property type="term" value="P:protein secretion by the type III secretion system"/>
    <property type="evidence" value="ECO:0007669"/>
    <property type="project" value="UniProtKB-UniRule"/>
</dbReference>
<dbReference type="NCBIfam" id="TIGR02516">
    <property type="entry name" value="type_III_yscC"/>
    <property type="match status" value="1"/>
</dbReference>
<comment type="similarity">
    <text evidence="2 9">Belongs to the bacterial secretin family. T3SS SctC subfamily.</text>
</comment>
<protein>
    <recommendedName>
        <fullName evidence="9">Type 3 secretion system secretin</fullName>
        <shortName evidence="9">T3SS secretin</shortName>
    </recommendedName>
</protein>
<dbReference type="Proteomes" id="UP000414233">
    <property type="component" value="Unassembled WGS sequence"/>
</dbReference>
<dbReference type="RefSeq" id="WP_191629239.1">
    <property type="nucleotide sequence ID" value="NZ_CABPRZ010000040.1"/>
</dbReference>
<dbReference type="Gene3D" id="3.30.1370.120">
    <property type="match status" value="2"/>
</dbReference>
<dbReference type="PANTHER" id="PTHR30332:SF4">
    <property type="entry name" value="TYPE 3 SECRETION SYSTEM SECRETIN"/>
    <property type="match status" value="1"/>
</dbReference>
<evidence type="ECO:0000256" key="8">
    <source>
        <dbReference type="ARBA" id="ARBA00023237"/>
    </source>
</evidence>
<comment type="subcellular location">
    <subcellularLocation>
        <location evidence="1 9 10">Cell outer membrane</location>
    </subcellularLocation>
</comment>
<dbReference type="EMBL" id="CABPRZ010000040">
    <property type="protein sequence ID" value="VVE59170.1"/>
    <property type="molecule type" value="Genomic_DNA"/>
</dbReference>
<evidence type="ECO:0000256" key="6">
    <source>
        <dbReference type="ARBA" id="ARBA00023010"/>
    </source>
</evidence>
<dbReference type="Gene3D" id="3.55.50.30">
    <property type="match status" value="1"/>
</dbReference>
<organism evidence="13 14">
    <name type="scientific">Pandoraea terrae</name>
    <dbReference type="NCBI Taxonomy" id="1537710"/>
    <lineage>
        <taxon>Bacteria</taxon>
        <taxon>Pseudomonadati</taxon>
        <taxon>Pseudomonadota</taxon>
        <taxon>Betaproteobacteria</taxon>
        <taxon>Burkholderiales</taxon>
        <taxon>Burkholderiaceae</taxon>
        <taxon>Pandoraea</taxon>
    </lineage>
</organism>
<dbReference type="InterPro" id="IPR050810">
    <property type="entry name" value="Bact_Secretion_Sys_Channel"/>
</dbReference>
<keyword evidence="5 9" id="KW-0653">Protein transport</keyword>
<name>A0A5E4ZFU3_9BURK</name>
<evidence type="ECO:0000259" key="11">
    <source>
        <dbReference type="Pfam" id="PF00263"/>
    </source>
</evidence>
<sequence precursor="true">MRRGVAGLAAGLGALMWGAGVPAAADTPVWRGPPFFFHSVGTPLAEVLRDFGGHYGMPTLVSAQVNDTFIGTLQDIPPQRLLDELAQRYRLSWYHDGQTLHVYKSLETSRRLLTLRYVKLPVVAEHLRAAGVLHPKHCLAREITAANAVEVAGVPACLETVSALAQHLEDSARQTQESEESIEILPLRYASADDTRYQYRNQQVVVPGIASVLRDLVLGARPLAQDAEAAPSPATPRFSADSRRNAVIVRDRRRNLPIYADLVRQLDIKPRLIDISVSIIDVNANDMDALGIDFSGATRLGGAGSVEFNTGLTESSNFSTVVGDTGKFLIRLNALEKNSKARVLSRPSVVTLDNMQAVLDRNITFYTKLYGNKSGNLESASTGLLLRVTPRLVDEAGAQEIMLFLNLEDGHLTPDKTNVRKDIPNISSSSISTHATLRAGQSLLLGGFLQDEQHESEQKIPLLGDIPILGRLFSSTQNRTTSVIRLFLIKAEPAPLS</sequence>
<dbReference type="InterPro" id="IPR005644">
    <property type="entry name" value="NolW-like"/>
</dbReference>
<dbReference type="Pfam" id="PF00263">
    <property type="entry name" value="Secretin"/>
    <property type="match status" value="1"/>
</dbReference>
<keyword evidence="8 9" id="KW-0998">Cell outer membrane</keyword>
<keyword evidence="3 9" id="KW-0813">Transport</keyword>
<dbReference type="PRINTS" id="PR01337">
    <property type="entry name" value="TYPE3OMGPROT"/>
</dbReference>
<dbReference type="PROSITE" id="PS00875">
    <property type="entry name" value="T2SP_D"/>
    <property type="match status" value="1"/>
</dbReference>
<dbReference type="InterPro" id="IPR004845">
    <property type="entry name" value="T2SS_GspD_CS"/>
</dbReference>
<evidence type="ECO:0000313" key="13">
    <source>
        <dbReference type="EMBL" id="VVE59170.1"/>
    </source>
</evidence>
<dbReference type="NCBIfam" id="NF011873">
    <property type="entry name" value="PRK15346.1"/>
    <property type="match status" value="1"/>
</dbReference>
<dbReference type="GO" id="GO:0009279">
    <property type="term" value="C:cell outer membrane"/>
    <property type="evidence" value="ECO:0007669"/>
    <property type="project" value="UniProtKB-SubCell"/>
</dbReference>
<evidence type="ECO:0000256" key="10">
    <source>
        <dbReference type="RuleBase" id="RU004004"/>
    </source>
</evidence>
<evidence type="ECO:0000256" key="2">
    <source>
        <dbReference type="ARBA" id="ARBA00007032"/>
    </source>
</evidence>
<feature type="domain" description="NolW-like" evidence="12">
    <location>
        <begin position="183"/>
        <end position="271"/>
    </location>
</feature>
<dbReference type="GO" id="GO:0015627">
    <property type="term" value="C:type II protein secretion system complex"/>
    <property type="evidence" value="ECO:0007669"/>
    <property type="project" value="TreeGrafter"/>
</dbReference>
<evidence type="ECO:0000256" key="4">
    <source>
        <dbReference type="ARBA" id="ARBA00022729"/>
    </source>
</evidence>